<keyword evidence="2" id="KW-1185">Reference proteome</keyword>
<name>C0N1L3_9GAMM</name>
<protein>
    <submittedName>
        <fullName evidence="1">Uncharacterized protein</fullName>
    </submittedName>
</protein>
<evidence type="ECO:0000313" key="1">
    <source>
        <dbReference type="EMBL" id="EEF81377.1"/>
    </source>
</evidence>
<proteinExistence type="predicted"/>
<accession>C0N1L3</accession>
<organism evidence="1 2">
    <name type="scientific">Methylophaga thiooxydans DMS010</name>
    <dbReference type="NCBI Taxonomy" id="637616"/>
    <lineage>
        <taxon>Bacteria</taxon>
        <taxon>Pseudomonadati</taxon>
        <taxon>Pseudomonadota</taxon>
        <taxon>Gammaproteobacteria</taxon>
        <taxon>Thiotrichales</taxon>
        <taxon>Piscirickettsiaceae</taxon>
        <taxon>Methylophaga</taxon>
    </lineage>
</organism>
<dbReference type="HOGENOM" id="CLU_818374_0_0_6"/>
<evidence type="ECO:0000313" key="2">
    <source>
        <dbReference type="Proteomes" id="UP000004679"/>
    </source>
</evidence>
<gene>
    <name evidence="1" type="ORF">MDMS009_46</name>
</gene>
<dbReference type="EMBL" id="GG657882">
    <property type="protein sequence ID" value="EEF81377.1"/>
    <property type="molecule type" value="Genomic_DNA"/>
</dbReference>
<sequence length="339" mass="37220">MLMSVKPQTTVYALPFLFLFFLISSLTLKAENTTDDAYFSAELGAVFFDLPEYQDGYGVVGLEPVSGPYFSEADDHNGSSLTLTGGILTDKHINWLNSTVFLEASGFYSKSNENANATLGSDPDGNNIRFALFDGSNGFNSSDGGPLNYKLRSEIDYYGARLDLGLESELGSWTIRTQVGPQLLRLKQDYTLYGMAINDPNSTYNRYESLDSRYRGIRFAVSADKQFTNQVSVETELGISALALRTRYKGQDEHYADGQSQQNHSLHKGTYSADLKLAARYQVTPAVAFGLNIATTYINDVPEIKHATGATSNNTFVPSSLDTDTMLVTTVGVELTSTF</sequence>
<reference evidence="1 2" key="1">
    <citation type="journal article" date="2011" name="J. Bacteriol.">
        <title>Draft genome sequence of the chemolithoheterotrophic, halophilic methylotroph Methylophaga thiooxydans DMS010.</title>
        <authorList>
            <person name="Boden R."/>
            <person name="Ferriera S."/>
            <person name="Johnson J."/>
            <person name="Kelly D.P."/>
            <person name="Murrell J.C."/>
            <person name="Schafer H."/>
        </authorList>
    </citation>
    <scope>NUCLEOTIDE SEQUENCE [LARGE SCALE GENOMIC DNA]</scope>
    <source>
        <strain evidence="1 2">DMS010</strain>
    </source>
</reference>
<dbReference type="Proteomes" id="UP000004679">
    <property type="component" value="Unassembled WGS sequence"/>
</dbReference>
<dbReference type="AlphaFoldDB" id="C0N1L3"/>